<feature type="chain" id="PRO_5034441707" evidence="1">
    <location>
        <begin position="28"/>
        <end position="117"/>
    </location>
</feature>
<comment type="caution">
    <text evidence="2">The sequence shown here is derived from an EMBL/GenBank/DDBJ whole genome shotgun (WGS) entry which is preliminary data.</text>
</comment>
<accession>A0A8H9FRY8</accession>
<dbReference type="EMBL" id="BMEA01000001">
    <property type="protein sequence ID" value="GGB77500.1"/>
    <property type="molecule type" value="Genomic_DNA"/>
</dbReference>
<sequence length="117" mass="12701">MKRTLTTLVTALGLATAAVPAATSASAATTGTLPDGTCIYVAEADTKLYEDTQGNINYRGFFTDISQYTRVAGPCRSADGWTQISRVYAFGDWHSVASFTGDKDYMRTKLLFFYGTK</sequence>
<name>A0A8H9FRY8_9MICO</name>
<dbReference type="AlphaFoldDB" id="A0A8H9FRY8"/>
<organism evidence="2 3">
    <name type="scientific">Knoellia flava</name>
    <dbReference type="NCBI Taxonomy" id="913969"/>
    <lineage>
        <taxon>Bacteria</taxon>
        <taxon>Bacillati</taxon>
        <taxon>Actinomycetota</taxon>
        <taxon>Actinomycetes</taxon>
        <taxon>Micrococcales</taxon>
        <taxon>Intrasporangiaceae</taxon>
        <taxon>Knoellia</taxon>
    </lineage>
</organism>
<dbReference type="RefSeq" id="WP_035949905.1">
    <property type="nucleotide sequence ID" value="NZ_BMEA01000001.1"/>
</dbReference>
<protein>
    <submittedName>
        <fullName evidence="2">Uncharacterized protein</fullName>
    </submittedName>
</protein>
<gene>
    <name evidence="2" type="ORF">GCM10011314_16440</name>
</gene>
<evidence type="ECO:0000313" key="2">
    <source>
        <dbReference type="EMBL" id="GGB77500.1"/>
    </source>
</evidence>
<dbReference type="Proteomes" id="UP000628079">
    <property type="component" value="Unassembled WGS sequence"/>
</dbReference>
<keyword evidence="1" id="KW-0732">Signal</keyword>
<evidence type="ECO:0000256" key="1">
    <source>
        <dbReference type="SAM" id="SignalP"/>
    </source>
</evidence>
<feature type="signal peptide" evidence="1">
    <location>
        <begin position="1"/>
        <end position="27"/>
    </location>
</feature>
<reference evidence="2" key="1">
    <citation type="journal article" date="2014" name="Int. J. Syst. Evol. Microbiol.">
        <title>Complete genome sequence of Corynebacterium casei LMG S-19264T (=DSM 44701T), isolated from a smear-ripened cheese.</title>
        <authorList>
            <consortium name="US DOE Joint Genome Institute (JGI-PGF)"/>
            <person name="Walter F."/>
            <person name="Albersmeier A."/>
            <person name="Kalinowski J."/>
            <person name="Ruckert C."/>
        </authorList>
    </citation>
    <scope>NUCLEOTIDE SEQUENCE</scope>
    <source>
        <strain evidence="2">CGMCC 1.10749</strain>
    </source>
</reference>
<reference evidence="2" key="2">
    <citation type="submission" date="2020-09" db="EMBL/GenBank/DDBJ databases">
        <authorList>
            <person name="Sun Q."/>
            <person name="Zhou Y."/>
        </authorList>
    </citation>
    <scope>NUCLEOTIDE SEQUENCE</scope>
    <source>
        <strain evidence="2">CGMCC 1.10749</strain>
    </source>
</reference>
<evidence type="ECO:0000313" key="3">
    <source>
        <dbReference type="Proteomes" id="UP000628079"/>
    </source>
</evidence>
<proteinExistence type="predicted"/>